<dbReference type="AlphaFoldDB" id="A0A8W7PJW0"/>
<organism evidence="2">
    <name type="scientific">Anopheles coluzzii</name>
    <name type="common">African malaria mosquito</name>
    <dbReference type="NCBI Taxonomy" id="1518534"/>
    <lineage>
        <taxon>Eukaryota</taxon>
        <taxon>Metazoa</taxon>
        <taxon>Ecdysozoa</taxon>
        <taxon>Arthropoda</taxon>
        <taxon>Hexapoda</taxon>
        <taxon>Insecta</taxon>
        <taxon>Pterygota</taxon>
        <taxon>Neoptera</taxon>
        <taxon>Endopterygota</taxon>
        <taxon>Diptera</taxon>
        <taxon>Nematocera</taxon>
        <taxon>Culicoidea</taxon>
        <taxon>Culicidae</taxon>
        <taxon>Anophelinae</taxon>
        <taxon>Anopheles</taxon>
    </lineage>
</organism>
<dbReference type="EnsemblMetazoa" id="ACOM032994-RA">
    <property type="protein sequence ID" value="ACOM032994-PA.1"/>
    <property type="gene ID" value="ACOM032994"/>
</dbReference>
<protein>
    <submittedName>
        <fullName evidence="2">Uncharacterized protein</fullName>
    </submittedName>
</protein>
<dbReference type="Proteomes" id="UP000075882">
    <property type="component" value="Unassembled WGS sequence"/>
</dbReference>
<evidence type="ECO:0000256" key="1">
    <source>
        <dbReference type="SAM" id="MobiDB-lite"/>
    </source>
</evidence>
<proteinExistence type="predicted"/>
<feature type="region of interest" description="Disordered" evidence="1">
    <location>
        <begin position="241"/>
        <end position="268"/>
    </location>
</feature>
<evidence type="ECO:0000313" key="2">
    <source>
        <dbReference type="EnsemblMetazoa" id="ACOM032994-PA.1"/>
    </source>
</evidence>
<accession>A0A8W7PJW0</accession>
<reference evidence="2" key="1">
    <citation type="submission" date="2022-08" db="UniProtKB">
        <authorList>
            <consortium name="EnsemblMetazoa"/>
        </authorList>
    </citation>
    <scope>IDENTIFICATION</scope>
</reference>
<sequence>MAPVAAALVAPAADIPKTGDLPRLPPAPTNPLVLAAIEEITDGSPRILCPVSMGFTAGLAVVSSVSNVVFRSFIAALGKVVCLTAVRVTTISAIPASSSSPAATATTTTVLAIIIGIVKCTGRIEAATEIGRIFRGPLGQLIGVPVRATHSTGTHRVAGIRITTAAAKTATRRKARLLVDRVHFSRATPVILPPVPPPDRQSLIPLLVAPAFSSSVRERRQLSKPPLVRITRDPYSFRGLDDELFHSASPPTTPMPPVPLRSSHGRSP</sequence>
<name>A0A8W7PJW0_ANOCL</name>